<dbReference type="AlphaFoldDB" id="A0A5S6QPH3"/>
<sequence>MSQEAIKDSHVNFSGYCIVRVLSRIIYYHCLTLSVTMNAGVDSDWIDQPKIRVNGSMIKSGRFNGKVVSVIGRLGAVDETRHRFQIDLGDHVLLEARYSGMWSPFLGNLVEAVGMLINGREMLCYSYCSFEPQLTATFDMDRYSKAVSVYHQVM</sequence>
<dbReference type="InterPro" id="IPR012340">
    <property type="entry name" value="NA-bd_OB-fold"/>
</dbReference>
<dbReference type="Pfam" id="PF08661">
    <property type="entry name" value="Rep_fac-A_3"/>
    <property type="match status" value="1"/>
</dbReference>
<dbReference type="GO" id="GO:0031981">
    <property type="term" value="C:nuclear lumen"/>
    <property type="evidence" value="ECO:0007669"/>
    <property type="project" value="UniProtKB-ARBA"/>
</dbReference>
<dbReference type="GO" id="GO:0006281">
    <property type="term" value="P:DNA repair"/>
    <property type="evidence" value="ECO:0007669"/>
    <property type="project" value="InterPro"/>
</dbReference>
<keyword evidence="3" id="KW-0539">Nucleus</keyword>
<comment type="subcellular location">
    <subcellularLocation>
        <location evidence="1">Nucleus</location>
    </subcellularLocation>
</comment>
<organism evidence="4 5">
    <name type="scientific">Trichuris muris</name>
    <name type="common">Mouse whipworm</name>
    <dbReference type="NCBI Taxonomy" id="70415"/>
    <lineage>
        <taxon>Eukaryota</taxon>
        <taxon>Metazoa</taxon>
        <taxon>Ecdysozoa</taxon>
        <taxon>Nematoda</taxon>
        <taxon>Enoplea</taxon>
        <taxon>Dorylaimia</taxon>
        <taxon>Trichinellida</taxon>
        <taxon>Trichuridae</taxon>
        <taxon>Trichuris</taxon>
    </lineage>
</organism>
<proteinExistence type="inferred from homology"/>
<keyword evidence="4" id="KW-1185">Reference proteome</keyword>
<dbReference type="GO" id="GO:0006260">
    <property type="term" value="P:DNA replication"/>
    <property type="evidence" value="ECO:0007669"/>
    <property type="project" value="InterPro"/>
</dbReference>
<evidence type="ECO:0000256" key="3">
    <source>
        <dbReference type="ARBA" id="ARBA00023242"/>
    </source>
</evidence>
<protein>
    <submittedName>
        <fullName evidence="5">Replication protein A 14 kDa subunit</fullName>
    </submittedName>
</protein>
<evidence type="ECO:0000313" key="4">
    <source>
        <dbReference type="Proteomes" id="UP000046395"/>
    </source>
</evidence>
<accession>A0A5S6QPH3</accession>
<dbReference type="WBParaSite" id="TMUE_2000009059.1">
    <property type="protein sequence ID" value="TMUE_2000009059.1"/>
    <property type="gene ID" value="WBGene00293862"/>
</dbReference>
<dbReference type="SUPFAM" id="SSF50249">
    <property type="entry name" value="Nucleic acid-binding proteins"/>
    <property type="match status" value="1"/>
</dbReference>
<reference evidence="5" key="1">
    <citation type="submission" date="2019-12" db="UniProtKB">
        <authorList>
            <consortium name="WormBaseParasite"/>
        </authorList>
    </citation>
    <scope>IDENTIFICATION</scope>
</reference>
<comment type="similarity">
    <text evidence="2">Belongs to the replication factor A protein 3 family.</text>
</comment>
<dbReference type="Proteomes" id="UP000046395">
    <property type="component" value="Unassembled WGS sequence"/>
</dbReference>
<name>A0A5S6QPH3_TRIMR</name>
<dbReference type="STRING" id="70415.A0A5S6QPH3"/>
<dbReference type="InterPro" id="IPR013970">
    <property type="entry name" value="Rfa2"/>
</dbReference>
<evidence type="ECO:0000256" key="2">
    <source>
        <dbReference type="ARBA" id="ARBA00009761"/>
    </source>
</evidence>
<dbReference type="Gene3D" id="2.40.50.140">
    <property type="entry name" value="Nucleic acid-binding proteins"/>
    <property type="match status" value="1"/>
</dbReference>
<evidence type="ECO:0000313" key="5">
    <source>
        <dbReference type="WBParaSite" id="TMUE_2000009059.1"/>
    </source>
</evidence>
<dbReference type="GO" id="GO:0006310">
    <property type="term" value="P:DNA recombination"/>
    <property type="evidence" value="ECO:0007669"/>
    <property type="project" value="InterPro"/>
</dbReference>
<evidence type="ECO:0000256" key="1">
    <source>
        <dbReference type="ARBA" id="ARBA00004123"/>
    </source>
</evidence>
<dbReference type="GO" id="GO:0003677">
    <property type="term" value="F:DNA binding"/>
    <property type="evidence" value="ECO:0007669"/>
    <property type="project" value="InterPro"/>
</dbReference>